<dbReference type="RefSeq" id="WP_138192740.1">
    <property type="nucleotide sequence ID" value="NZ_VBWP01000021.1"/>
</dbReference>
<dbReference type="GO" id="GO:0003677">
    <property type="term" value="F:DNA binding"/>
    <property type="evidence" value="ECO:0007669"/>
    <property type="project" value="InterPro"/>
</dbReference>
<evidence type="ECO:0000259" key="1">
    <source>
        <dbReference type="PROSITE" id="PS50943"/>
    </source>
</evidence>
<name>A0A5R8Q883_9FIRM</name>
<dbReference type="EMBL" id="VBWP01000021">
    <property type="protein sequence ID" value="TLG70264.1"/>
    <property type="molecule type" value="Genomic_DNA"/>
</dbReference>
<dbReference type="Proteomes" id="UP000306912">
    <property type="component" value="Unassembled WGS sequence"/>
</dbReference>
<evidence type="ECO:0000313" key="3">
    <source>
        <dbReference type="Proteomes" id="UP000306912"/>
    </source>
</evidence>
<proteinExistence type="predicted"/>
<sequence>MKIFIERFNNICDDFDFKPTSSKTAKFVGIPTSTLGKYMTGSMPSAEAILKIANAFDIDTDYLLGKTNIKNRSKTIINLDDLSSTEVTEVQKYIEFLKSKH</sequence>
<protein>
    <submittedName>
        <fullName evidence="2">Helix-turn-helix transcriptional regulator</fullName>
    </submittedName>
</protein>
<dbReference type="InParanoid" id="A0A5R8Q883"/>
<gene>
    <name evidence="2" type="ORF">FEZ08_12000</name>
</gene>
<accession>A0A5R8Q883</accession>
<dbReference type="CDD" id="cd00093">
    <property type="entry name" value="HTH_XRE"/>
    <property type="match status" value="1"/>
</dbReference>
<organism evidence="2 3">
    <name type="scientific">Culicoidibacter larvae</name>
    <dbReference type="NCBI Taxonomy" id="2579976"/>
    <lineage>
        <taxon>Bacteria</taxon>
        <taxon>Bacillati</taxon>
        <taxon>Bacillota</taxon>
        <taxon>Culicoidibacteria</taxon>
        <taxon>Culicoidibacterales</taxon>
        <taxon>Culicoidibacteraceae</taxon>
        <taxon>Culicoidibacter</taxon>
    </lineage>
</organism>
<dbReference type="InterPro" id="IPR001387">
    <property type="entry name" value="Cro/C1-type_HTH"/>
</dbReference>
<dbReference type="PROSITE" id="PS50943">
    <property type="entry name" value="HTH_CROC1"/>
    <property type="match status" value="1"/>
</dbReference>
<feature type="domain" description="HTH cro/C1-type" evidence="1">
    <location>
        <begin position="25"/>
        <end position="63"/>
    </location>
</feature>
<dbReference type="InterPro" id="IPR010982">
    <property type="entry name" value="Lambda_DNA-bd_dom_sf"/>
</dbReference>
<dbReference type="Gene3D" id="1.10.260.40">
    <property type="entry name" value="lambda repressor-like DNA-binding domains"/>
    <property type="match status" value="1"/>
</dbReference>
<dbReference type="AlphaFoldDB" id="A0A5R8Q883"/>
<evidence type="ECO:0000313" key="2">
    <source>
        <dbReference type="EMBL" id="TLG70264.1"/>
    </source>
</evidence>
<comment type="caution">
    <text evidence="2">The sequence shown here is derived from an EMBL/GenBank/DDBJ whole genome shotgun (WGS) entry which is preliminary data.</text>
</comment>
<keyword evidence="3" id="KW-1185">Reference proteome</keyword>
<dbReference type="SUPFAM" id="SSF47413">
    <property type="entry name" value="lambda repressor-like DNA-binding domains"/>
    <property type="match status" value="1"/>
</dbReference>
<dbReference type="OrthoDB" id="1766270at2"/>
<dbReference type="Pfam" id="PF01381">
    <property type="entry name" value="HTH_3"/>
    <property type="match status" value="1"/>
</dbReference>
<reference evidence="2 3" key="1">
    <citation type="submission" date="2019-05" db="EMBL/GenBank/DDBJ databases">
        <title>Culicoidintestinum kansasii gen. nov., sp. nov. from the gastrointestinal tract of the biting midge, Culicoides sonorensis.</title>
        <authorList>
            <person name="Neupane S."/>
            <person name="Ghosh A."/>
            <person name="Gunther S."/>
            <person name="Martin K."/>
            <person name="Zurek L."/>
        </authorList>
    </citation>
    <scope>NUCLEOTIDE SEQUENCE [LARGE SCALE GENOMIC DNA]</scope>
    <source>
        <strain evidence="2 3">CS-1</strain>
    </source>
</reference>